<dbReference type="Gene3D" id="3.10.110.10">
    <property type="entry name" value="Ubiquitin Conjugating Enzyme"/>
    <property type="match status" value="1"/>
</dbReference>
<organism evidence="2 3">
    <name type="scientific">Fusarium zealandicum</name>
    <dbReference type="NCBI Taxonomy" id="1053134"/>
    <lineage>
        <taxon>Eukaryota</taxon>
        <taxon>Fungi</taxon>
        <taxon>Dikarya</taxon>
        <taxon>Ascomycota</taxon>
        <taxon>Pezizomycotina</taxon>
        <taxon>Sordariomycetes</taxon>
        <taxon>Hypocreomycetidae</taxon>
        <taxon>Hypocreales</taxon>
        <taxon>Nectriaceae</taxon>
        <taxon>Fusarium</taxon>
        <taxon>Fusarium staphyleae species complex</taxon>
    </lineage>
</organism>
<dbReference type="PANTHER" id="PTHR12292">
    <property type="entry name" value="RWD DOMAIN-CONTAINING PROTEIN"/>
    <property type="match status" value="1"/>
</dbReference>
<dbReference type="InterPro" id="IPR006575">
    <property type="entry name" value="RWD_dom"/>
</dbReference>
<keyword evidence="3" id="KW-1185">Reference proteome</keyword>
<name>A0A8H4XGE9_9HYPO</name>
<feature type="domain" description="RWD" evidence="1">
    <location>
        <begin position="8"/>
        <end position="70"/>
    </location>
</feature>
<dbReference type="EMBL" id="JABEYC010000793">
    <property type="protein sequence ID" value="KAF4974175.1"/>
    <property type="molecule type" value="Genomic_DNA"/>
</dbReference>
<gene>
    <name evidence="2" type="ORF">FZEAL_8880</name>
</gene>
<evidence type="ECO:0000313" key="3">
    <source>
        <dbReference type="Proteomes" id="UP000635477"/>
    </source>
</evidence>
<dbReference type="SUPFAM" id="SSF54495">
    <property type="entry name" value="UBC-like"/>
    <property type="match status" value="1"/>
</dbReference>
<evidence type="ECO:0000259" key="1">
    <source>
        <dbReference type="PROSITE" id="PS50908"/>
    </source>
</evidence>
<dbReference type="Proteomes" id="UP000635477">
    <property type="component" value="Unassembled WGS sequence"/>
</dbReference>
<accession>A0A8H4XGE9</accession>
<feature type="non-terminal residue" evidence="2">
    <location>
        <position position="1"/>
    </location>
</feature>
<reference evidence="2" key="2">
    <citation type="submission" date="2020-05" db="EMBL/GenBank/DDBJ databases">
        <authorList>
            <person name="Kim H.-S."/>
            <person name="Proctor R.H."/>
            <person name="Brown D.W."/>
        </authorList>
    </citation>
    <scope>NUCLEOTIDE SEQUENCE</scope>
    <source>
        <strain evidence="2">NRRL 22465</strain>
    </source>
</reference>
<comment type="caution">
    <text evidence="2">The sequence shown here is derived from an EMBL/GenBank/DDBJ whole genome shotgun (WGS) entry which is preliminary data.</text>
</comment>
<evidence type="ECO:0000313" key="2">
    <source>
        <dbReference type="EMBL" id="KAF4974175.1"/>
    </source>
</evidence>
<protein>
    <recommendedName>
        <fullName evidence="1">RWD domain-containing protein</fullName>
    </recommendedName>
</protein>
<sequence length="70" mass="8156">MGREDQVEEREVLESIFPDEITVSFVDISETEFRVSIALDIVDEEDDEPPTMLLQVRYPADYPEEPPRLD</sequence>
<dbReference type="InterPro" id="IPR040213">
    <property type="entry name" value="GIR2-like"/>
</dbReference>
<dbReference type="PROSITE" id="PS50908">
    <property type="entry name" value="RWD"/>
    <property type="match status" value="1"/>
</dbReference>
<reference evidence="2" key="1">
    <citation type="journal article" date="2020" name="BMC Genomics">
        <title>Correction to: Identification and distribution of gene clusters required for synthesis of sphingolipid metabolism inhibitors in diverse species of the filamentous fungus Fusarium.</title>
        <authorList>
            <person name="Kim H.S."/>
            <person name="Lohmar J.M."/>
            <person name="Busman M."/>
            <person name="Brown D.W."/>
            <person name="Naumann T.A."/>
            <person name="Divon H.H."/>
            <person name="Lysoe E."/>
            <person name="Uhlig S."/>
            <person name="Proctor R.H."/>
        </authorList>
    </citation>
    <scope>NUCLEOTIDE SEQUENCE</scope>
    <source>
        <strain evidence="2">NRRL 22465</strain>
    </source>
</reference>
<dbReference type="AlphaFoldDB" id="A0A8H4XGE9"/>
<dbReference type="Pfam" id="PF05773">
    <property type="entry name" value="RWD"/>
    <property type="match status" value="1"/>
</dbReference>
<dbReference type="InterPro" id="IPR016135">
    <property type="entry name" value="UBQ-conjugating_enzyme/RWD"/>
</dbReference>
<dbReference type="OrthoDB" id="277175at2759"/>
<proteinExistence type="predicted"/>